<evidence type="ECO:0000313" key="2">
    <source>
        <dbReference type="EMBL" id="QHN43327.1"/>
    </source>
</evidence>
<feature type="transmembrane region" description="Helical" evidence="1">
    <location>
        <begin position="218"/>
        <end position="235"/>
    </location>
</feature>
<feature type="transmembrane region" description="Helical" evidence="1">
    <location>
        <begin position="412"/>
        <end position="440"/>
    </location>
</feature>
<reference evidence="2" key="1">
    <citation type="journal article" date="2021" name="Nat. Microbiol.">
        <title>Cocultivation of an ultrasmall environmental parasitic bacterium with lytic ability against bacteria associated with wastewater foams.</title>
        <authorList>
            <person name="Batinovic S."/>
            <person name="Rose J.J.A."/>
            <person name="Ratcliffe J."/>
            <person name="Seviour R.J."/>
            <person name="Petrovski S."/>
        </authorList>
    </citation>
    <scope>NUCLEOTIDE SEQUENCE</scope>
    <source>
        <strain evidence="2">JR1</strain>
    </source>
</reference>
<keyword evidence="1" id="KW-0472">Membrane</keyword>
<dbReference type="EMBL" id="CP045921">
    <property type="protein sequence ID" value="QHN43327.1"/>
    <property type="molecule type" value="Genomic_DNA"/>
</dbReference>
<dbReference type="Pfam" id="PF09913">
    <property type="entry name" value="DUF2142"/>
    <property type="match status" value="1"/>
</dbReference>
<keyword evidence="3" id="KW-1185">Reference proteome</keyword>
<proteinExistence type="predicted"/>
<organism evidence="2 3">
    <name type="scientific">Candidatus Mycosynbacter amalyticus</name>
    <dbReference type="NCBI Taxonomy" id="2665156"/>
    <lineage>
        <taxon>Bacteria</taxon>
        <taxon>Candidatus Saccharimonadota</taxon>
        <taxon>Candidatus Saccharimonadota incertae sedis</taxon>
        <taxon>Candidatus Mycosynbacter</taxon>
    </lineage>
</organism>
<feature type="transmembrane region" description="Helical" evidence="1">
    <location>
        <begin position="380"/>
        <end position="400"/>
    </location>
</feature>
<evidence type="ECO:0000256" key="1">
    <source>
        <dbReference type="SAM" id="Phobius"/>
    </source>
</evidence>
<dbReference type="AlphaFoldDB" id="A0A857MV81"/>
<feature type="transmembrane region" description="Helical" evidence="1">
    <location>
        <begin position="452"/>
        <end position="469"/>
    </location>
</feature>
<feature type="transmembrane region" description="Helical" evidence="1">
    <location>
        <begin position="476"/>
        <end position="497"/>
    </location>
</feature>
<feature type="transmembrane region" description="Helical" evidence="1">
    <location>
        <begin position="247"/>
        <end position="276"/>
    </location>
</feature>
<dbReference type="InterPro" id="IPR018674">
    <property type="entry name" value="DUF2142_membrane"/>
</dbReference>
<name>A0A857MV81_9BACT</name>
<feature type="transmembrane region" description="Helical" evidence="1">
    <location>
        <begin position="38"/>
        <end position="58"/>
    </location>
</feature>
<dbReference type="Proteomes" id="UP001059824">
    <property type="component" value="Chromosome"/>
</dbReference>
<sequence length="501" mass="55509">MELDIVCVCVWHTDRDAVVATAQVIFRKVVGVLRRPDYFFVLIAAILGFVVLALVPPLQVPDEIGHFSRAYALSELNFRQDNLSTGSGAHLPTAIGQFEEMVSRDNLPNLYTAKYTPDTARRAMAIRVTPERTDRMFVNLAAYSPVAYVPQATGIAVARLFTSRIGVMFYAARICNLLFFVGLCYAAIRLIPVGKWLIAAVLVSPMVVFLAGSLSADVSVFVYTTLLIAITMYLWTRTPPQIQTRWWVILGIVACVLALSKQAYIVFVPFVALLLVRRTKQFRWRTSQLYASRILPVLLVFLSVVVAYIGWTYVNQSTDADTSLIQRANGFAVNPEEQLRKVTSDPLYAVSTVASTAVGQASDETFQSMFGSFGRLNVNLPMWAIGMYVVVLLLFVGYVSQANASLLVQQRTLALIIAGVLVAVCSLGIFVSLLLVWTPVGAESVAGIQGRYFIPCLLLLAPGVVGVYRHTLRLRYLILPMTIVHLSMCILLIDRYYGFFT</sequence>
<gene>
    <name evidence="2" type="ORF">GII36_05775</name>
</gene>
<protein>
    <submittedName>
        <fullName evidence="2">DUF2142 domain-containing protein</fullName>
    </submittedName>
</protein>
<keyword evidence="1" id="KW-1133">Transmembrane helix</keyword>
<keyword evidence="1" id="KW-0812">Transmembrane</keyword>
<dbReference type="KEGG" id="mama:GII36_05775"/>
<feature type="transmembrane region" description="Helical" evidence="1">
    <location>
        <begin position="167"/>
        <end position="188"/>
    </location>
</feature>
<feature type="transmembrane region" description="Helical" evidence="1">
    <location>
        <begin position="194"/>
        <end position="211"/>
    </location>
</feature>
<evidence type="ECO:0000313" key="3">
    <source>
        <dbReference type="Proteomes" id="UP001059824"/>
    </source>
</evidence>
<feature type="transmembrane region" description="Helical" evidence="1">
    <location>
        <begin position="297"/>
        <end position="314"/>
    </location>
</feature>
<accession>A0A857MV81</accession>